<dbReference type="InterPro" id="IPR017926">
    <property type="entry name" value="GATASE"/>
</dbReference>
<keyword evidence="5" id="KW-0808">Transferase</keyword>
<comment type="pathway">
    <text evidence="2">Cofactor biosynthesis; tetrahydrofolate biosynthesis; 4-aminobenzoate from chorismate: step 1/2.</text>
</comment>
<proteinExistence type="inferred from homology"/>
<organism evidence="13 14">
    <name type="scientific">Galdieria partita</name>
    <dbReference type="NCBI Taxonomy" id="83374"/>
    <lineage>
        <taxon>Eukaryota</taxon>
        <taxon>Rhodophyta</taxon>
        <taxon>Bangiophyceae</taxon>
        <taxon>Galdieriales</taxon>
        <taxon>Galdieriaceae</taxon>
        <taxon>Galdieria</taxon>
    </lineage>
</organism>
<evidence type="ECO:0000256" key="8">
    <source>
        <dbReference type="ARBA" id="ARBA00031329"/>
    </source>
</evidence>
<accession>A0A9C7PYB3</accession>
<feature type="domain" description="Anthranilate synthase component I N-terminal" evidence="12">
    <location>
        <begin position="252"/>
        <end position="393"/>
    </location>
</feature>
<evidence type="ECO:0000259" key="10">
    <source>
        <dbReference type="Pfam" id="PF00117"/>
    </source>
</evidence>
<evidence type="ECO:0000256" key="5">
    <source>
        <dbReference type="ARBA" id="ARBA00022679"/>
    </source>
</evidence>
<dbReference type="NCBIfam" id="TIGR00553">
    <property type="entry name" value="pabB"/>
    <property type="match status" value="1"/>
</dbReference>
<comment type="similarity">
    <text evidence="3">In the C-terminal section; belongs to the anthranilate synthase component I family.</text>
</comment>
<evidence type="ECO:0000256" key="3">
    <source>
        <dbReference type="ARBA" id="ARBA00005970"/>
    </source>
</evidence>
<dbReference type="SUPFAM" id="SSF56322">
    <property type="entry name" value="ADC synthase"/>
    <property type="match status" value="1"/>
</dbReference>
<evidence type="ECO:0000256" key="9">
    <source>
        <dbReference type="ARBA" id="ARBA00031904"/>
    </source>
</evidence>
<dbReference type="PROSITE" id="PS51273">
    <property type="entry name" value="GATASE_TYPE_1"/>
    <property type="match status" value="1"/>
</dbReference>
<dbReference type="Pfam" id="PF04715">
    <property type="entry name" value="Anth_synt_I_N"/>
    <property type="match status" value="1"/>
</dbReference>
<evidence type="ECO:0000313" key="14">
    <source>
        <dbReference type="Proteomes" id="UP001061958"/>
    </source>
</evidence>
<dbReference type="GO" id="GO:0005737">
    <property type="term" value="C:cytoplasm"/>
    <property type="evidence" value="ECO:0007669"/>
    <property type="project" value="TreeGrafter"/>
</dbReference>
<dbReference type="SUPFAM" id="SSF52317">
    <property type="entry name" value="Class I glutamine amidotransferase-like"/>
    <property type="match status" value="1"/>
</dbReference>
<evidence type="ECO:0000256" key="6">
    <source>
        <dbReference type="ARBA" id="ARBA00022909"/>
    </source>
</evidence>
<dbReference type="GO" id="GO:0046820">
    <property type="term" value="F:4-amino-4-deoxychorismate synthase activity"/>
    <property type="evidence" value="ECO:0007669"/>
    <property type="project" value="UniProtKB-EC"/>
</dbReference>
<protein>
    <recommendedName>
        <fullName evidence="4">aminodeoxychorismate synthase</fullName>
        <ecNumber evidence="4">2.6.1.85</ecNumber>
    </recommendedName>
    <alternativeName>
        <fullName evidence="8">Para-aminobenzoate synthase</fullName>
    </alternativeName>
    <alternativeName>
        <fullName evidence="9">p-aminobenzoic acid synthase</fullName>
    </alternativeName>
</protein>
<dbReference type="EC" id="2.6.1.85" evidence="4"/>
<dbReference type="InterPro" id="IPR019999">
    <property type="entry name" value="Anth_synth_I-like"/>
</dbReference>
<evidence type="ECO:0000256" key="1">
    <source>
        <dbReference type="ARBA" id="ARBA00001000"/>
    </source>
</evidence>
<evidence type="ECO:0000256" key="2">
    <source>
        <dbReference type="ARBA" id="ARBA00005009"/>
    </source>
</evidence>
<comment type="catalytic activity">
    <reaction evidence="1">
        <text>chorismate + L-glutamine = 4-amino-4-deoxychorismate + L-glutamate</text>
        <dbReference type="Rhea" id="RHEA:11672"/>
        <dbReference type="ChEBI" id="CHEBI:29748"/>
        <dbReference type="ChEBI" id="CHEBI:29985"/>
        <dbReference type="ChEBI" id="CHEBI:58359"/>
        <dbReference type="ChEBI" id="CHEBI:58406"/>
        <dbReference type="EC" id="2.6.1.85"/>
    </reaction>
</comment>
<dbReference type="NCBIfam" id="TIGR00566">
    <property type="entry name" value="trpG_papA"/>
    <property type="match status" value="1"/>
</dbReference>
<dbReference type="InterPro" id="IPR029062">
    <property type="entry name" value="Class_I_gatase-like"/>
</dbReference>
<dbReference type="GO" id="GO:0046656">
    <property type="term" value="P:folic acid biosynthetic process"/>
    <property type="evidence" value="ECO:0007669"/>
    <property type="project" value="UniProtKB-KW"/>
</dbReference>
<feature type="domain" description="Glutamine amidotransferase" evidence="10">
    <location>
        <begin position="9"/>
        <end position="195"/>
    </location>
</feature>
<sequence>MTKRDVRVLIVDNYDSYTYNLLQALAEETFLKPIVIQNDDYTSFKSFSCSDFDCVILSPGPGRPENPKDFGLCFQVLKEWPIPVLGVCLGFQGMVWIFGGEIEHARDVWHGRLSRIKHQGVDIFADLPEVFSVVRYHSLCVKASTLPDSLYPLAWSIEDNLLMACRHKTKPLFGVQFHPESVCTEYGKKILYNFLDIVIKDRKLLDISRNPGKFLQSGSRPQSTFVAQTRQKFRVVSKLLTIPLNRLNTPYLFQKVFGRSSLPCFWLDSSLSTEDSGHYSYMGDCSGPFSAYFEYHVEHQLVEQYRCHHDGCLKYVDVSKCNIFDFLQRKLNERVIEETCSPFYEFCGGFVGYFGYETKVDCCPVQNRHKSSLPDATFMFCDRFIVLDHRSDTIEAVCLEDVSVDDSLNSRQWFEYIELQVRDVAESQETMFVDEQNMTIEFPKFRWEIPEDEYIEKIARCKTFIYEGETYEICLTNRIHLEGQLDPFTLYCTLRKINPAPYSCFLRLKSLSVCCSSPERFIHVNRNKLIESKPIKGTIKRGRTHEEDIYLKNKLQNSEKDFSENLMIVDLVRNDFGRVCHPGKVWVPNLMNVESYATVHQLVSTVRGILGEETAPLEAVRAAFPMGSMTGAPKVRTMEIIDQLETSARGLYSGSIGYLSLNGAINLNVVIRTIVITPDRVTMGTGGAITSRSVEAEEYQEVLLKASALLNAISLSLGCHGRFDLS</sequence>
<dbReference type="InterPro" id="IPR005801">
    <property type="entry name" value="ADC_synthase"/>
</dbReference>
<evidence type="ECO:0000256" key="7">
    <source>
        <dbReference type="ARBA" id="ARBA00022962"/>
    </source>
</evidence>
<dbReference type="Proteomes" id="UP001061958">
    <property type="component" value="Unassembled WGS sequence"/>
</dbReference>
<evidence type="ECO:0000313" key="13">
    <source>
        <dbReference type="EMBL" id="GJQ13153.1"/>
    </source>
</evidence>
<dbReference type="CDD" id="cd01743">
    <property type="entry name" value="GATase1_Anthranilate_Synthase"/>
    <property type="match status" value="1"/>
</dbReference>
<dbReference type="Pfam" id="PF00425">
    <property type="entry name" value="Chorismate_bind"/>
    <property type="match status" value="1"/>
</dbReference>
<dbReference type="InterPro" id="IPR006805">
    <property type="entry name" value="Anth_synth_I_N"/>
</dbReference>
<dbReference type="PANTHER" id="PTHR11236">
    <property type="entry name" value="AMINOBENZOATE/ANTHRANILATE SYNTHASE"/>
    <property type="match status" value="1"/>
</dbReference>
<dbReference type="PRINTS" id="PR00097">
    <property type="entry name" value="ANTSNTHASEII"/>
</dbReference>
<dbReference type="AlphaFoldDB" id="A0A9C7PYB3"/>
<dbReference type="GO" id="GO:0008153">
    <property type="term" value="P:4-aminobenzoate biosynthetic process"/>
    <property type="evidence" value="ECO:0007669"/>
    <property type="project" value="TreeGrafter"/>
</dbReference>
<dbReference type="InterPro" id="IPR005802">
    <property type="entry name" value="ADC_synth_comp_1"/>
</dbReference>
<reference evidence="13" key="2">
    <citation type="submission" date="2022-01" db="EMBL/GenBank/DDBJ databases">
        <authorList>
            <person name="Hirooka S."/>
            <person name="Miyagishima S.Y."/>
        </authorList>
    </citation>
    <scope>NUCLEOTIDE SEQUENCE</scope>
    <source>
        <strain evidence="13">NBRC 102759</strain>
    </source>
</reference>
<dbReference type="EMBL" id="BQMJ01000040">
    <property type="protein sequence ID" value="GJQ13153.1"/>
    <property type="molecule type" value="Genomic_DNA"/>
</dbReference>
<feature type="domain" description="Chorismate-utilising enzyme C-terminal" evidence="11">
    <location>
        <begin position="451"/>
        <end position="705"/>
    </location>
</feature>
<keyword evidence="6" id="KW-0289">Folate biosynthesis</keyword>
<name>A0A9C7PYB3_9RHOD</name>
<dbReference type="GO" id="GO:0000162">
    <property type="term" value="P:L-tryptophan biosynthetic process"/>
    <property type="evidence" value="ECO:0007669"/>
    <property type="project" value="TreeGrafter"/>
</dbReference>
<dbReference type="PRINTS" id="PR00096">
    <property type="entry name" value="GATASE"/>
</dbReference>
<gene>
    <name evidence="13" type="ORF">GpartN1_g4944.t1</name>
</gene>
<dbReference type="Gene3D" id="3.60.120.10">
    <property type="entry name" value="Anthranilate synthase"/>
    <property type="match status" value="1"/>
</dbReference>
<dbReference type="InterPro" id="IPR006221">
    <property type="entry name" value="TrpG/PapA_dom"/>
</dbReference>
<dbReference type="OrthoDB" id="64220at2759"/>
<evidence type="ECO:0000256" key="4">
    <source>
        <dbReference type="ARBA" id="ARBA00013139"/>
    </source>
</evidence>
<dbReference type="InterPro" id="IPR015890">
    <property type="entry name" value="Chorismate_C"/>
</dbReference>
<dbReference type="PANTHER" id="PTHR11236:SF18">
    <property type="entry name" value="AMINODEOXYCHORISMATE SYNTHASE"/>
    <property type="match status" value="1"/>
</dbReference>
<keyword evidence="14" id="KW-1185">Reference proteome</keyword>
<evidence type="ECO:0000259" key="11">
    <source>
        <dbReference type="Pfam" id="PF00425"/>
    </source>
</evidence>
<dbReference type="Pfam" id="PF00117">
    <property type="entry name" value="GATase"/>
    <property type="match status" value="1"/>
</dbReference>
<reference evidence="13" key="1">
    <citation type="journal article" date="2022" name="Proc. Natl. Acad. Sci. U.S.A.">
        <title>Life cycle and functional genomics of the unicellular red alga Galdieria for elucidating algal and plant evolution and industrial use.</title>
        <authorList>
            <person name="Hirooka S."/>
            <person name="Itabashi T."/>
            <person name="Ichinose T.M."/>
            <person name="Onuma R."/>
            <person name="Fujiwara T."/>
            <person name="Yamashita S."/>
            <person name="Jong L.W."/>
            <person name="Tomita R."/>
            <person name="Iwane A.H."/>
            <person name="Miyagishima S.Y."/>
        </authorList>
    </citation>
    <scope>NUCLEOTIDE SEQUENCE</scope>
    <source>
        <strain evidence="13">NBRC 102759</strain>
    </source>
</reference>
<dbReference type="Gene3D" id="3.40.50.880">
    <property type="match status" value="1"/>
</dbReference>
<keyword evidence="7" id="KW-0315">Glutamine amidotransferase</keyword>
<evidence type="ECO:0000259" key="12">
    <source>
        <dbReference type="Pfam" id="PF04715"/>
    </source>
</evidence>
<comment type="caution">
    <text evidence="13">The sequence shown here is derived from an EMBL/GenBank/DDBJ whole genome shotgun (WGS) entry which is preliminary data.</text>
</comment>